<name>A0A9D5Q5R9_9BACT</name>
<dbReference type="Pfam" id="PF00392">
    <property type="entry name" value="GntR"/>
    <property type="match status" value="1"/>
</dbReference>
<dbReference type="InterPro" id="IPR008920">
    <property type="entry name" value="TF_FadR/GntR_C"/>
</dbReference>
<evidence type="ECO:0000313" key="7">
    <source>
        <dbReference type="Proteomes" id="UP000649604"/>
    </source>
</evidence>
<dbReference type="GO" id="GO:0051536">
    <property type="term" value="F:iron-sulfur cluster binding"/>
    <property type="evidence" value="ECO:0007669"/>
    <property type="project" value="InterPro"/>
</dbReference>
<dbReference type="InterPro" id="IPR036388">
    <property type="entry name" value="WH-like_DNA-bd_sf"/>
</dbReference>
<dbReference type="PANTHER" id="PTHR43537">
    <property type="entry name" value="TRANSCRIPTIONAL REGULATOR, GNTR FAMILY"/>
    <property type="match status" value="1"/>
</dbReference>
<keyword evidence="1" id="KW-0805">Transcription regulation</keyword>
<feature type="domain" description="2Fe-2S ferredoxin-type" evidence="5">
    <location>
        <begin position="217"/>
        <end position="297"/>
    </location>
</feature>
<dbReference type="InterPro" id="IPR012675">
    <property type="entry name" value="Beta-grasp_dom_sf"/>
</dbReference>
<evidence type="ECO:0000259" key="4">
    <source>
        <dbReference type="PROSITE" id="PS50949"/>
    </source>
</evidence>
<dbReference type="SMART" id="SM00895">
    <property type="entry name" value="FCD"/>
    <property type="match status" value="1"/>
</dbReference>
<keyword evidence="3" id="KW-0804">Transcription</keyword>
<dbReference type="CDD" id="cd00207">
    <property type="entry name" value="fer2"/>
    <property type="match status" value="1"/>
</dbReference>
<dbReference type="EMBL" id="WJJP01000254">
    <property type="protein sequence ID" value="MBD3324537.1"/>
    <property type="molecule type" value="Genomic_DNA"/>
</dbReference>
<dbReference type="InterPro" id="IPR001041">
    <property type="entry name" value="2Fe-2S_ferredoxin-type"/>
</dbReference>
<dbReference type="SUPFAM" id="SSF54292">
    <property type="entry name" value="2Fe-2S ferredoxin-like"/>
    <property type="match status" value="1"/>
</dbReference>
<dbReference type="InterPro" id="IPR036390">
    <property type="entry name" value="WH_DNA-bd_sf"/>
</dbReference>
<feature type="domain" description="HTH gntR-type" evidence="4">
    <location>
        <begin position="11"/>
        <end position="78"/>
    </location>
</feature>
<dbReference type="InterPro" id="IPR011711">
    <property type="entry name" value="GntR_C"/>
</dbReference>
<dbReference type="SUPFAM" id="SSF48008">
    <property type="entry name" value="GntR ligand-binding domain-like"/>
    <property type="match status" value="1"/>
</dbReference>
<evidence type="ECO:0000256" key="1">
    <source>
        <dbReference type="ARBA" id="ARBA00023015"/>
    </source>
</evidence>
<evidence type="ECO:0000259" key="5">
    <source>
        <dbReference type="PROSITE" id="PS51085"/>
    </source>
</evidence>
<keyword evidence="2" id="KW-0238">DNA-binding</keyword>
<dbReference type="Pfam" id="PF07729">
    <property type="entry name" value="FCD"/>
    <property type="match status" value="1"/>
</dbReference>
<proteinExistence type="predicted"/>
<dbReference type="Gene3D" id="1.20.120.530">
    <property type="entry name" value="GntR ligand-binding domain-like"/>
    <property type="match status" value="1"/>
</dbReference>
<organism evidence="6 7">
    <name type="scientific">candidate division KSB3 bacterium</name>
    <dbReference type="NCBI Taxonomy" id="2044937"/>
    <lineage>
        <taxon>Bacteria</taxon>
        <taxon>candidate division KSB3</taxon>
    </lineage>
</organism>
<dbReference type="SUPFAM" id="SSF46785">
    <property type="entry name" value="Winged helix' DNA-binding domain"/>
    <property type="match status" value="1"/>
</dbReference>
<gene>
    <name evidence="6" type="ORF">GF339_08125</name>
</gene>
<dbReference type="GO" id="GO:0003700">
    <property type="term" value="F:DNA-binding transcription factor activity"/>
    <property type="evidence" value="ECO:0007669"/>
    <property type="project" value="InterPro"/>
</dbReference>
<protein>
    <submittedName>
        <fullName evidence="6">FCD domain-containing protein</fullName>
    </submittedName>
</protein>
<evidence type="ECO:0000256" key="3">
    <source>
        <dbReference type="ARBA" id="ARBA00023163"/>
    </source>
</evidence>
<dbReference type="PANTHER" id="PTHR43537:SF5">
    <property type="entry name" value="UXU OPERON TRANSCRIPTIONAL REGULATOR"/>
    <property type="match status" value="1"/>
</dbReference>
<dbReference type="PROSITE" id="PS50949">
    <property type="entry name" value="HTH_GNTR"/>
    <property type="match status" value="1"/>
</dbReference>
<dbReference type="SMART" id="SM00345">
    <property type="entry name" value="HTH_GNTR"/>
    <property type="match status" value="1"/>
</dbReference>
<reference evidence="6" key="1">
    <citation type="submission" date="2019-11" db="EMBL/GenBank/DDBJ databases">
        <title>Microbial mats filling the niche in hypersaline microbial mats.</title>
        <authorList>
            <person name="Wong H.L."/>
            <person name="Macleod F.I."/>
            <person name="White R.A. III"/>
            <person name="Burns B.P."/>
        </authorList>
    </citation>
    <scope>NUCLEOTIDE SEQUENCE</scope>
    <source>
        <strain evidence="6">Rbin_158</strain>
    </source>
</reference>
<dbReference type="Gene3D" id="3.10.20.30">
    <property type="match status" value="1"/>
</dbReference>
<evidence type="ECO:0000313" key="6">
    <source>
        <dbReference type="EMBL" id="MBD3324537.1"/>
    </source>
</evidence>
<dbReference type="InterPro" id="IPR036010">
    <property type="entry name" value="2Fe-2S_ferredoxin-like_sf"/>
</dbReference>
<dbReference type="Gene3D" id="1.10.10.10">
    <property type="entry name" value="Winged helix-like DNA-binding domain superfamily/Winged helix DNA-binding domain"/>
    <property type="match status" value="1"/>
</dbReference>
<dbReference type="AlphaFoldDB" id="A0A9D5Q5R9"/>
<evidence type="ECO:0000256" key="2">
    <source>
        <dbReference type="ARBA" id="ARBA00023125"/>
    </source>
</evidence>
<dbReference type="InterPro" id="IPR000524">
    <property type="entry name" value="Tscrpt_reg_HTH_GntR"/>
</dbReference>
<dbReference type="GO" id="GO:0003677">
    <property type="term" value="F:DNA binding"/>
    <property type="evidence" value="ECO:0007669"/>
    <property type="project" value="UniProtKB-KW"/>
</dbReference>
<dbReference type="Proteomes" id="UP000649604">
    <property type="component" value="Unassembled WGS sequence"/>
</dbReference>
<dbReference type="PROSITE" id="PS51085">
    <property type="entry name" value="2FE2S_FER_2"/>
    <property type="match status" value="1"/>
</dbReference>
<feature type="non-terminal residue" evidence="6">
    <location>
        <position position="297"/>
    </location>
</feature>
<dbReference type="Pfam" id="PF00111">
    <property type="entry name" value="Fer2"/>
    <property type="match status" value="1"/>
</dbReference>
<sequence length="297" mass="32871">MNGERGMDAKRTATQQAYTQIRDQIVTLTLAPGARIDEQRLAQDLHLDVSAVHEALTLLAHDDLLKIDPQYGIHVSDVHLADLEQLHTMRLALESLCARLAAQRATPDDLVVLETLRQEYDKTAIEQPQRLLEVDHSFHQAVAQAAHNTYLAETLEHFFGLSQRLWYLVLPHLSFLPSAVEEHLMLLEAIKAGDSNRAEQIMHDHVEGFYTKVRNVLTITVTVSYGSHEESVTVEEQTLLSAAIMATGLPLEQPCGGRGTCGKCKVLVEGSLTPPDATEQQQLSAAELAAGYRLACR</sequence>
<comment type="caution">
    <text evidence="6">The sequence shown here is derived from an EMBL/GenBank/DDBJ whole genome shotgun (WGS) entry which is preliminary data.</text>
</comment>
<accession>A0A9D5Q5R9</accession>